<gene>
    <name evidence="1" type="ORF">Fot_34249</name>
</gene>
<dbReference type="Proteomes" id="UP001604277">
    <property type="component" value="Unassembled WGS sequence"/>
</dbReference>
<evidence type="ECO:0000313" key="2">
    <source>
        <dbReference type="Proteomes" id="UP001604277"/>
    </source>
</evidence>
<dbReference type="AlphaFoldDB" id="A0ABD1SIT6"/>
<organism evidence="1 2">
    <name type="scientific">Forsythia ovata</name>
    <dbReference type="NCBI Taxonomy" id="205694"/>
    <lineage>
        <taxon>Eukaryota</taxon>
        <taxon>Viridiplantae</taxon>
        <taxon>Streptophyta</taxon>
        <taxon>Embryophyta</taxon>
        <taxon>Tracheophyta</taxon>
        <taxon>Spermatophyta</taxon>
        <taxon>Magnoliopsida</taxon>
        <taxon>eudicotyledons</taxon>
        <taxon>Gunneridae</taxon>
        <taxon>Pentapetalae</taxon>
        <taxon>asterids</taxon>
        <taxon>lamiids</taxon>
        <taxon>Lamiales</taxon>
        <taxon>Oleaceae</taxon>
        <taxon>Forsythieae</taxon>
        <taxon>Forsythia</taxon>
    </lineage>
</organism>
<reference evidence="2" key="1">
    <citation type="submission" date="2024-07" db="EMBL/GenBank/DDBJ databases">
        <title>Two chromosome-level genome assemblies of Korean endemic species Abeliophyllum distichum and Forsythia ovata (Oleaceae).</title>
        <authorList>
            <person name="Jang H."/>
        </authorList>
    </citation>
    <scope>NUCLEOTIDE SEQUENCE [LARGE SCALE GENOMIC DNA]</scope>
</reference>
<accession>A0ABD1SIT6</accession>
<name>A0ABD1SIT6_9LAMI</name>
<evidence type="ECO:0000313" key="1">
    <source>
        <dbReference type="EMBL" id="KAL2500401.1"/>
    </source>
</evidence>
<proteinExistence type="predicted"/>
<comment type="caution">
    <text evidence="1">The sequence shown here is derived from an EMBL/GenBank/DDBJ whole genome shotgun (WGS) entry which is preliminary data.</text>
</comment>
<sequence length="124" mass="13967">MKHDNVISHHFNLKTTKERLLTDFGNTIVNAIQDLMTRISNMPANQPVADNIANTKLDTMKSKINDLNECEPAHILKNVISNNISTQQMEEIEEDDVKQVPKPSACLQSPYVKSYKSTEVKPSS</sequence>
<protein>
    <submittedName>
        <fullName evidence="1">Uncharacterized protein</fullName>
    </submittedName>
</protein>
<keyword evidence="2" id="KW-1185">Reference proteome</keyword>
<dbReference type="EMBL" id="JBFOLJ010000010">
    <property type="protein sequence ID" value="KAL2500401.1"/>
    <property type="molecule type" value="Genomic_DNA"/>
</dbReference>